<accession>A0A7S4GPN2</accession>
<evidence type="ECO:0000256" key="1">
    <source>
        <dbReference type="ARBA" id="ARBA00006781"/>
    </source>
</evidence>
<organism evidence="3">
    <name type="scientific">Oxyrrhis marina</name>
    <name type="common">Dinoflagellate</name>
    <dbReference type="NCBI Taxonomy" id="2969"/>
    <lineage>
        <taxon>Eukaryota</taxon>
        <taxon>Sar</taxon>
        <taxon>Alveolata</taxon>
        <taxon>Dinophyceae</taxon>
        <taxon>Oxyrrhinales</taxon>
        <taxon>Oxyrrhinaceae</taxon>
        <taxon>Oxyrrhis</taxon>
    </lineage>
</organism>
<reference evidence="3" key="1">
    <citation type="submission" date="2021-01" db="EMBL/GenBank/DDBJ databases">
        <authorList>
            <person name="Corre E."/>
            <person name="Pelletier E."/>
            <person name="Niang G."/>
            <person name="Scheremetjew M."/>
            <person name="Finn R."/>
            <person name="Kale V."/>
            <person name="Holt S."/>
            <person name="Cochrane G."/>
            <person name="Meng A."/>
            <person name="Brown T."/>
            <person name="Cohen L."/>
        </authorList>
    </citation>
    <scope>NUCLEOTIDE SEQUENCE</scope>
    <source>
        <strain evidence="3">LB1974</strain>
    </source>
</reference>
<proteinExistence type="inferred from homology"/>
<evidence type="ECO:0008006" key="4">
    <source>
        <dbReference type="Google" id="ProtNLM"/>
    </source>
</evidence>
<dbReference type="PANTHER" id="PTHR13261">
    <property type="entry name" value="BRCA2 AND CDKN1A INTERACTING PROTEIN"/>
    <property type="match status" value="1"/>
</dbReference>
<dbReference type="EMBL" id="HBJB01002689">
    <property type="protein sequence ID" value="CAE0842928.1"/>
    <property type="molecule type" value="Transcribed_RNA"/>
</dbReference>
<feature type="region of interest" description="Disordered" evidence="2">
    <location>
        <begin position="1"/>
        <end position="43"/>
    </location>
</feature>
<protein>
    <recommendedName>
        <fullName evidence="4">Protein BCCIP homolog</fullName>
    </recommendedName>
</protein>
<gene>
    <name evidence="3" type="ORF">OMAR00294_LOCUS2200</name>
</gene>
<name>A0A7S4GPN2_OXYMA</name>
<feature type="compositionally biased region" description="Acidic residues" evidence="2">
    <location>
        <begin position="23"/>
        <end position="34"/>
    </location>
</feature>
<dbReference type="GO" id="GO:0005634">
    <property type="term" value="C:nucleus"/>
    <property type="evidence" value="ECO:0007669"/>
    <property type="project" value="TreeGrafter"/>
</dbReference>
<dbReference type="InterPro" id="IPR025602">
    <property type="entry name" value="BCP1_family"/>
</dbReference>
<dbReference type="Pfam" id="PF13862">
    <property type="entry name" value="BCCIP"/>
    <property type="match status" value="1"/>
</dbReference>
<evidence type="ECO:0000313" key="3">
    <source>
        <dbReference type="EMBL" id="CAE0842928.1"/>
    </source>
</evidence>
<feature type="region of interest" description="Disordered" evidence="2">
    <location>
        <begin position="219"/>
        <end position="241"/>
    </location>
</feature>
<sequence>MGSKRRREKAAERKPASPAREQDEGESEAADSDGLEWQANNDDESDDLQVDFEYFEAQEVDYHSVRSFLVKIFGEGPPVPSEIADSVVSQKVVGTTIKTEGVESEDCLGFMTVFSPALVGDTTWMKDCCSVLRAAAAKHSEESAQALGRVLDTGKTGWIFTERLINVPGNVVPSLYECVRKDLVYATTSKEVFANERAAFKFEHMLFWVTAVRDREAAVKKQGGESGEPAPKKAKKDKGRASSSAAPLVPLYFEQDHFLSKAEFSFSYGDGRGARLVFALTKAKFDAAVGELLALRLE</sequence>
<evidence type="ECO:0000256" key="2">
    <source>
        <dbReference type="SAM" id="MobiDB-lite"/>
    </source>
</evidence>
<dbReference type="AlphaFoldDB" id="A0A7S4GPN2"/>
<dbReference type="PANTHER" id="PTHR13261:SF0">
    <property type="entry name" value="BRCA2 AND CDKN1A-INTERACTING PROTEIN"/>
    <property type="match status" value="1"/>
</dbReference>
<comment type="similarity">
    <text evidence="1">Belongs to the BCP1 family.</text>
</comment>